<proteinExistence type="predicted"/>
<keyword evidence="2" id="KW-1185">Reference proteome</keyword>
<sequence length="99" mass="11464">PFAKMGVEKLGEWVLNNLIKVIISRMSYFSGKCYALFGSSEYYNQCRMATHFSQSAQHETVDEHRFIRLFHNMRSAADEQTRKVDAQELDLVDQVMGIV</sequence>
<dbReference type="Proteomes" id="UP001328107">
    <property type="component" value="Unassembled WGS sequence"/>
</dbReference>
<protein>
    <submittedName>
        <fullName evidence="1">Uncharacterized protein</fullName>
    </submittedName>
</protein>
<feature type="non-terminal residue" evidence="1">
    <location>
        <position position="1"/>
    </location>
</feature>
<accession>A0AAN4ZHE4</accession>
<dbReference type="AlphaFoldDB" id="A0AAN4ZHE4"/>
<feature type="non-terminal residue" evidence="1">
    <location>
        <position position="99"/>
    </location>
</feature>
<reference evidence="2" key="1">
    <citation type="submission" date="2022-10" db="EMBL/GenBank/DDBJ databases">
        <title>Genome assembly of Pristionchus species.</title>
        <authorList>
            <person name="Yoshida K."/>
            <person name="Sommer R.J."/>
        </authorList>
    </citation>
    <scope>NUCLEOTIDE SEQUENCE [LARGE SCALE GENOMIC DNA]</scope>
    <source>
        <strain evidence="2">RS5460</strain>
    </source>
</reference>
<organism evidence="1 2">
    <name type="scientific">Pristionchus mayeri</name>
    <dbReference type="NCBI Taxonomy" id="1317129"/>
    <lineage>
        <taxon>Eukaryota</taxon>
        <taxon>Metazoa</taxon>
        <taxon>Ecdysozoa</taxon>
        <taxon>Nematoda</taxon>
        <taxon>Chromadorea</taxon>
        <taxon>Rhabditida</taxon>
        <taxon>Rhabditina</taxon>
        <taxon>Diplogasteromorpha</taxon>
        <taxon>Diplogasteroidea</taxon>
        <taxon>Neodiplogasteridae</taxon>
        <taxon>Pristionchus</taxon>
    </lineage>
</organism>
<evidence type="ECO:0000313" key="2">
    <source>
        <dbReference type="Proteomes" id="UP001328107"/>
    </source>
</evidence>
<gene>
    <name evidence="1" type="ORF">PMAYCL1PPCAC_09311</name>
</gene>
<name>A0AAN4ZHE4_9BILA</name>
<dbReference type="EMBL" id="BTRK01000002">
    <property type="protein sequence ID" value="GMR39116.1"/>
    <property type="molecule type" value="Genomic_DNA"/>
</dbReference>
<comment type="caution">
    <text evidence="1">The sequence shown here is derived from an EMBL/GenBank/DDBJ whole genome shotgun (WGS) entry which is preliminary data.</text>
</comment>
<evidence type="ECO:0000313" key="1">
    <source>
        <dbReference type="EMBL" id="GMR39116.1"/>
    </source>
</evidence>